<evidence type="ECO:0000256" key="9">
    <source>
        <dbReference type="ARBA" id="ARBA00023239"/>
    </source>
</evidence>
<comment type="pathway">
    <text evidence="3">Amino-acid degradation; L-glutamate degradation via mesaconate pathway; acetate and pyruvate from L-glutamate: step 2/4.</text>
</comment>
<comment type="subunit">
    <text evidence="5">Homodimer.</text>
</comment>
<dbReference type="UniPathway" id="UPA00561">
    <property type="reaction ID" value="UER00618"/>
</dbReference>
<protein>
    <recommendedName>
        <fullName evidence="6">methylaspartate ammonia-lyase</fullName>
        <ecNumber evidence="6">4.3.1.2</ecNumber>
    </recommendedName>
</protein>
<keyword evidence="8 11" id="KW-0460">Magnesium</keyword>
<dbReference type="GO" id="GO:0019553">
    <property type="term" value="P:L-glutamate catabolic process via L-citramalate"/>
    <property type="evidence" value="ECO:0007669"/>
    <property type="project" value="UniProtKB-UniPathway"/>
</dbReference>
<evidence type="ECO:0000256" key="7">
    <source>
        <dbReference type="ARBA" id="ARBA00022723"/>
    </source>
</evidence>
<dbReference type="SFLD" id="SFLDG00151">
    <property type="entry name" value="methylaspartate_ammonia-lyase"/>
    <property type="match status" value="1"/>
</dbReference>
<dbReference type="Pfam" id="PF07476">
    <property type="entry name" value="MAAL_C"/>
    <property type="match status" value="1"/>
</dbReference>
<comment type="cofactor">
    <cofactor evidence="2 11">
        <name>Mg(2+)</name>
        <dbReference type="ChEBI" id="CHEBI:18420"/>
    </cofactor>
</comment>
<name>A0A0H3LX20_BORBR</name>
<evidence type="ECO:0000256" key="6">
    <source>
        <dbReference type="ARBA" id="ARBA00012993"/>
    </source>
</evidence>
<keyword evidence="7 11" id="KW-0479">Metal-binding</keyword>
<dbReference type="eggNOG" id="COG3799">
    <property type="taxonomic scope" value="Bacteria"/>
</dbReference>
<dbReference type="InterPro" id="IPR029017">
    <property type="entry name" value="Enolase-like_N"/>
</dbReference>
<dbReference type="PIRSF" id="PIRSF017107">
    <property type="entry name" value="MAL"/>
    <property type="match status" value="1"/>
</dbReference>
<feature type="binding site" evidence="11">
    <location>
        <position position="240"/>
    </location>
    <ligand>
        <name>Mg(2+)</name>
        <dbReference type="ChEBI" id="CHEBI:18420"/>
    </ligand>
</feature>
<dbReference type="Pfam" id="PF05034">
    <property type="entry name" value="MAAL_N"/>
    <property type="match status" value="1"/>
</dbReference>
<dbReference type="Gene3D" id="3.20.20.120">
    <property type="entry name" value="Enolase-like C-terminal domain"/>
    <property type="match status" value="1"/>
</dbReference>
<dbReference type="InterPro" id="IPR022665">
    <property type="entry name" value="MeAsp_NH4-lyase_N"/>
</dbReference>
<reference evidence="14 15" key="1">
    <citation type="journal article" date="2003" name="Nat. Genet.">
        <title>Comparative analysis of the genome sequences of Bordetella pertussis, Bordetella parapertussis and Bordetella bronchiseptica.</title>
        <authorList>
            <person name="Parkhill J."/>
            <person name="Sebaihia M."/>
            <person name="Preston A."/>
            <person name="Murphy L.D."/>
            <person name="Thomson N.R."/>
            <person name="Harris D.E."/>
            <person name="Holden M.T.G."/>
            <person name="Churcher C.M."/>
            <person name="Bentley S.D."/>
            <person name="Mungall K.L."/>
            <person name="Cerdeno-Tarraga A.-M."/>
            <person name="Temple L."/>
            <person name="James K.D."/>
            <person name="Harris B."/>
            <person name="Quail M.A."/>
            <person name="Achtman M."/>
            <person name="Atkin R."/>
            <person name="Baker S."/>
            <person name="Basham D."/>
            <person name="Bason N."/>
            <person name="Cherevach I."/>
            <person name="Chillingworth T."/>
            <person name="Collins M."/>
            <person name="Cronin A."/>
            <person name="Davis P."/>
            <person name="Doggett J."/>
            <person name="Feltwell T."/>
            <person name="Goble A."/>
            <person name="Hamlin N."/>
            <person name="Hauser H."/>
            <person name="Holroyd S."/>
            <person name="Jagels K."/>
            <person name="Leather S."/>
            <person name="Moule S."/>
            <person name="Norberczak H."/>
            <person name="O'Neil S."/>
            <person name="Ormond D."/>
            <person name="Price C."/>
            <person name="Rabbinowitsch E."/>
            <person name="Rutter S."/>
            <person name="Sanders M."/>
            <person name="Saunders D."/>
            <person name="Seeger K."/>
            <person name="Sharp S."/>
            <person name="Simmonds M."/>
            <person name="Skelton J."/>
            <person name="Squares R."/>
            <person name="Squares S."/>
            <person name="Stevens K."/>
            <person name="Unwin L."/>
            <person name="Whitehead S."/>
            <person name="Barrell B.G."/>
            <person name="Maskell D.J."/>
        </authorList>
    </citation>
    <scope>NUCLEOTIDE SEQUENCE [LARGE SCALE GENOMIC DNA]</scope>
    <source>
        <strain evidence="14 15">ATCC BAA-588 / NCTC 13252 / RB50</strain>
    </source>
</reference>
<feature type="domain" description="Methylaspartate ammonia-lyase N-terminal" evidence="12">
    <location>
        <begin position="12"/>
        <end position="167"/>
    </location>
</feature>
<proteinExistence type="inferred from homology"/>
<dbReference type="Proteomes" id="UP000001027">
    <property type="component" value="Chromosome"/>
</dbReference>
<dbReference type="GO" id="GO:0046872">
    <property type="term" value="F:metal ion binding"/>
    <property type="evidence" value="ECO:0007669"/>
    <property type="project" value="UniProtKB-KW"/>
</dbReference>
<dbReference type="InterPro" id="IPR036849">
    <property type="entry name" value="Enolase-like_C_sf"/>
</dbReference>
<evidence type="ECO:0000256" key="1">
    <source>
        <dbReference type="ARBA" id="ARBA00000789"/>
    </source>
</evidence>
<dbReference type="SFLD" id="SFLDS00001">
    <property type="entry name" value="Enolase"/>
    <property type="match status" value="1"/>
</dbReference>
<organism evidence="14 15">
    <name type="scientific">Bordetella bronchiseptica (strain ATCC BAA-588 / NCTC 13252 / RB50)</name>
    <name type="common">Alcaligenes bronchisepticus</name>
    <dbReference type="NCBI Taxonomy" id="257310"/>
    <lineage>
        <taxon>Bacteria</taxon>
        <taxon>Pseudomonadati</taxon>
        <taxon>Pseudomonadota</taxon>
        <taxon>Betaproteobacteria</taxon>
        <taxon>Burkholderiales</taxon>
        <taxon>Alcaligenaceae</taxon>
        <taxon>Bordetella</taxon>
    </lineage>
</organism>
<dbReference type="PANTHER" id="PTHR48073:SF2">
    <property type="entry name" value="O-SUCCINYLBENZOATE SYNTHASE"/>
    <property type="match status" value="1"/>
</dbReference>
<dbReference type="EC" id="4.3.1.2" evidence="6"/>
<dbReference type="KEGG" id="bbr:BB4337"/>
<keyword evidence="9 14" id="KW-0456">Lyase</keyword>
<evidence type="ECO:0000256" key="8">
    <source>
        <dbReference type="ARBA" id="ARBA00022842"/>
    </source>
</evidence>
<evidence type="ECO:0000256" key="10">
    <source>
        <dbReference type="PIRSR" id="PIRSR017107-1"/>
    </source>
</evidence>
<evidence type="ECO:0000256" key="11">
    <source>
        <dbReference type="PIRSR" id="PIRSR017107-4"/>
    </source>
</evidence>
<gene>
    <name evidence="14" type="ordered locus">BB4337</name>
</gene>
<evidence type="ECO:0000256" key="2">
    <source>
        <dbReference type="ARBA" id="ARBA00001946"/>
    </source>
</evidence>
<dbReference type="GeneID" id="69603107"/>
<evidence type="ECO:0000256" key="3">
    <source>
        <dbReference type="ARBA" id="ARBA00004675"/>
    </source>
</evidence>
<sequence length="411" mass="43844">MKPMQQDVPPIRIEAVRVTAGIGGHWINDQMAVQTGATADGYFFEGPTSSTAFPAVRSPSVAYLVSLDLADGQTAHGDCTTVANAGYAGRPLPLRREDVQAVQAVLQESLAGRSFAGFREAAGALDAMPLADTLRLPVEYGVSQALLEAAALASRTRMVDVLCREFGRPGPTRGPGFAGSCGGAWEANVDKAIVRGLDMFPQSAIQSRAECERLPDYAAWIAGRIRKLGAAGYRPDLHFDFHSSLGRMLDNDEDRVLDYLATICERAAGLTVFFEDPMLSGSAAEARERMGSLRAKLDARLPNARLIADEWANGPGNVRAFAASGAAHAVQIKMPDNGSLLTTIDAIQGCQEHGTLAYLGGSCNETDISSRASIHVGLAFGAWRMLTKPGLGFDEGLMIMTNEISRTLSKR</sequence>
<dbReference type="AlphaFoldDB" id="A0A0H3LX20"/>
<dbReference type="GO" id="GO:0050096">
    <property type="term" value="F:methylaspartate ammonia-lyase activity"/>
    <property type="evidence" value="ECO:0007669"/>
    <property type="project" value="UniProtKB-EC"/>
</dbReference>
<dbReference type="RefSeq" id="WP_010927102.1">
    <property type="nucleotide sequence ID" value="NC_002927.3"/>
</dbReference>
<dbReference type="PANTHER" id="PTHR48073">
    <property type="entry name" value="O-SUCCINYLBENZOATE SYNTHASE-RELATED"/>
    <property type="match status" value="1"/>
</dbReference>
<accession>A0A0H3LX20</accession>
<dbReference type="InterPro" id="IPR022662">
    <property type="entry name" value="MeAsp_NH4-lyase_C"/>
</dbReference>
<feature type="binding site" evidence="11">
    <location>
        <position position="309"/>
    </location>
    <ligand>
        <name>Mg(2+)</name>
        <dbReference type="ChEBI" id="CHEBI:18420"/>
    </ligand>
</feature>
<dbReference type="InterPro" id="IPR006395">
    <property type="entry name" value="Me_Asp_am_lyase"/>
</dbReference>
<evidence type="ECO:0000256" key="4">
    <source>
        <dbReference type="ARBA" id="ARBA00009954"/>
    </source>
</evidence>
<evidence type="ECO:0000259" key="12">
    <source>
        <dbReference type="Pfam" id="PF05034"/>
    </source>
</evidence>
<feature type="active site" description="Proton acceptor" evidence="10">
    <location>
        <position position="333"/>
    </location>
</feature>
<feature type="binding site" evidence="11">
    <location>
        <position position="275"/>
    </location>
    <ligand>
        <name>Mg(2+)</name>
        <dbReference type="ChEBI" id="CHEBI:18420"/>
    </ligand>
</feature>
<dbReference type="EMBL" id="BX640450">
    <property type="protein sequence ID" value="CAE34700.1"/>
    <property type="molecule type" value="Genomic_DNA"/>
</dbReference>
<evidence type="ECO:0000313" key="15">
    <source>
        <dbReference type="Proteomes" id="UP000001027"/>
    </source>
</evidence>
<evidence type="ECO:0000256" key="5">
    <source>
        <dbReference type="ARBA" id="ARBA00011738"/>
    </source>
</evidence>
<dbReference type="SUPFAM" id="SSF51604">
    <property type="entry name" value="Enolase C-terminal domain-like"/>
    <property type="match status" value="1"/>
</dbReference>
<evidence type="ECO:0000313" key="14">
    <source>
        <dbReference type="EMBL" id="CAE34700.1"/>
    </source>
</evidence>
<feature type="domain" description="Methylaspartate ammonia-lyase C-terminal" evidence="13">
    <location>
        <begin position="175"/>
        <end position="409"/>
    </location>
</feature>
<dbReference type="Gene3D" id="3.30.390.10">
    <property type="entry name" value="Enolase-like, N-terminal domain"/>
    <property type="match status" value="1"/>
</dbReference>
<evidence type="ECO:0000259" key="13">
    <source>
        <dbReference type="Pfam" id="PF07476"/>
    </source>
</evidence>
<dbReference type="HOGENOM" id="CLU_055277_0_0_4"/>
<dbReference type="SUPFAM" id="SSF54826">
    <property type="entry name" value="Enolase N-terminal domain-like"/>
    <property type="match status" value="1"/>
</dbReference>
<comment type="similarity">
    <text evidence="4">Belongs to the methylaspartate ammonia-lyase family.</text>
</comment>
<comment type="catalytic activity">
    <reaction evidence="1">
        <text>(2S,3S)-3-methyl-L-aspartate = mesaconate + NH4(+)</text>
        <dbReference type="Rhea" id="RHEA:12829"/>
        <dbReference type="ChEBI" id="CHEBI:28938"/>
        <dbReference type="ChEBI" id="CHEBI:36986"/>
        <dbReference type="ChEBI" id="CHEBI:58724"/>
        <dbReference type="EC" id="4.3.1.2"/>
    </reaction>
</comment>
<dbReference type="NCBIfam" id="TIGR01502">
    <property type="entry name" value="B_methylAsp_ase"/>
    <property type="match status" value="1"/>
</dbReference>